<evidence type="ECO:0000256" key="34">
    <source>
        <dbReference type="ARBA" id="ARBA00023128"/>
    </source>
</evidence>
<dbReference type="InterPro" id="IPR048333">
    <property type="entry name" value="HA2_WH"/>
</dbReference>
<evidence type="ECO:0000256" key="9">
    <source>
        <dbReference type="ARBA" id="ARBA00004574"/>
    </source>
</evidence>
<evidence type="ECO:0000256" key="30">
    <source>
        <dbReference type="ARBA" id="ARBA00022990"/>
    </source>
</evidence>
<keyword evidence="26" id="KW-0810">Translation regulation</keyword>
<keyword evidence="13" id="KW-0217">Developmental protein</keyword>
<keyword evidence="24" id="KW-0067">ATP-binding</keyword>
<evidence type="ECO:0000256" key="6">
    <source>
        <dbReference type="ARBA" id="ARBA00004484"/>
    </source>
</evidence>
<keyword evidence="11" id="KW-0813">Transport</keyword>
<dbReference type="GO" id="GO:0005739">
    <property type="term" value="C:mitochondrion"/>
    <property type="evidence" value="ECO:0007669"/>
    <property type="project" value="UniProtKB-SubCell"/>
</dbReference>
<evidence type="ECO:0000256" key="19">
    <source>
        <dbReference type="ARBA" id="ARBA00022737"/>
    </source>
</evidence>
<keyword evidence="14" id="KW-0963">Cytoplasm</keyword>
<evidence type="ECO:0000256" key="42">
    <source>
        <dbReference type="SAM" id="MobiDB-lite"/>
    </source>
</evidence>
<dbReference type="PANTHER" id="PTHR18934">
    <property type="entry name" value="ATP-DEPENDENT RNA HELICASE"/>
    <property type="match status" value="1"/>
</dbReference>
<dbReference type="GO" id="GO:0030154">
    <property type="term" value="P:cell differentiation"/>
    <property type="evidence" value="ECO:0007669"/>
    <property type="project" value="UniProtKB-KW"/>
</dbReference>
<evidence type="ECO:0000256" key="21">
    <source>
        <dbReference type="ARBA" id="ARBA00022782"/>
    </source>
</evidence>
<evidence type="ECO:0000256" key="32">
    <source>
        <dbReference type="ARBA" id="ARBA00023118"/>
    </source>
</evidence>
<dbReference type="GO" id="GO:0003678">
    <property type="term" value="F:DNA helicase activity"/>
    <property type="evidence" value="ECO:0007669"/>
    <property type="project" value="TreeGrafter"/>
</dbReference>
<keyword evidence="36" id="KW-0804">Transcription</keyword>
<evidence type="ECO:0000256" key="11">
    <source>
        <dbReference type="ARBA" id="ARBA00022448"/>
    </source>
</evidence>
<dbReference type="GO" id="GO:0010494">
    <property type="term" value="C:cytoplasmic stress granule"/>
    <property type="evidence" value="ECO:0007669"/>
    <property type="project" value="UniProtKB-SubCell"/>
</dbReference>
<dbReference type="CDD" id="cd18791">
    <property type="entry name" value="SF2_C_RHA"/>
    <property type="match status" value="1"/>
</dbReference>
<evidence type="ECO:0000256" key="33">
    <source>
        <dbReference type="ARBA" id="ARBA00023125"/>
    </source>
</evidence>
<evidence type="ECO:0000259" key="45">
    <source>
        <dbReference type="PROSITE" id="PS51194"/>
    </source>
</evidence>
<dbReference type="GO" id="GO:0002151">
    <property type="term" value="F:G-quadruplex RNA binding"/>
    <property type="evidence" value="ECO:0007669"/>
    <property type="project" value="TreeGrafter"/>
</dbReference>
<keyword evidence="33" id="KW-0238">DNA-binding</keyword>
<evidence type="ECO:0000256" key="5">
    <source>
        <dbReference type="ARBA" id="ARBA00004324"/>
    </source>
</evidence>
<dbReference type="InterPro" id="IPR002156">
    <property type="entry name" value="RNaseH_domain"/>
</dbReference>
<dbReference type="PROSITE" id="PS50879">
    <property type="entry name" value="RNASE_H_1"/>
    <property type="match status" value="1"/>
</dbReference>
<keyword evidence="23 46" id="KW-0347">Helicase</keyword>
<keyword evidence="37" id="KW-0539">Nucleus</keyword>
<evidence type="ECO:0000256" key="26">
    <source>
        <dbReference type="ARBA" id="ARBA00022845"/>
    </source>
</evidence>
<keyword evidence="12" id="KW-0158">Chromosome</keyword>
<dbReference type="SUPFAM" id="SSF52540">
    <property type="entry name" value="P-loop containing nucleoside triphosphate hydrolases"/>
    <property type="match status" value="1"/>
</dbReference>
<evidence type="ECO:0000256" key="29">
    <source>
        <dbReference type="ARBA" id="ARBA00022895"/>
    </source>
</evidence>
<evidence type="ECO:0000256" key="31">
    <source>
        <dbReference type="ARBA" id="ARBA00023015"/>
    </source>
</evidence>
<dbReference type="GO" id="GO:0004523">
    <property type="term" value="F:RNA-DNA hybrid ribonuclease activity"/>
    <property type="evidence" value="ECO:0007669"/>
    <property type="project" value="InterPro"/>
</dbReference>
<dbReference type="PROSITE" id="PS51194">
    <property type="entry name" value="HELICASE_CTER"/>
    <property type="match status" value="1"/>
</dbReference>
<keyword evidence="25" id="KW-0460">Magnesium</keyword>
<dbReference type="InterPro" id="IPR001650">
    <property type="entry name" value="Helicase_C-like"/>
</dbReference>
<dbReference type="Proteomes" id="UP000596742">
    <property type="component" value="Unassembled WGS sequence"/>
</dbReference>
<evidence type="ECO:0000256" key="37">
    <source>
        <dbReference type="ARBA" id="ARBA00023242"/>
    </source>
</evidence>
<dbReference type="FunFam" id="1.20.120.1080:FF:000002">
    <property type="entry name" value="Putative ATP-dependent RNA helicase DHX36"/>
    <property type="match status" value="1"/>
</dbReference>
<evidence type="ECO:0000256" key="4">
    <source>
        <dbReference type="ARBA" id="ARBA00004279"/>
    </source>
</evidence>
<evidence type="ECO:0000256" key="36">
    <source>
        <dbReference type="ARBA" id="ARBA00023163"/>
    </source>
</evidence>
<keyword evidence="35" id="KW-0010">Activator</keyword>
<dbReference type="GO" id="GO:0045087">
    <property type="term" value="P:innate immune response"/>
    <property type="evidence" value="ECO:0007669"/>
    <property type="project" value="UniProtKB-KW"/>
</dbReference>
<dbReference type="Pfam" id="PF21010">
    <property type="entry name" value="HA2_C"/>
    <property type="match status" value="1"/>
</dbReference>
<dbReference type="GO" id="GO:0003724">
    <property type="term" value="F:RNA helicase activity"/>
    <property type="evidence" value="ECO:0007669"/>
    <property type="project" value="UniProtKB-EC"/>
</dbReference>
<evidence type="ECO:0000256" key="15">
    <source>
        <dbReference type="ARBA" id="ARBA00022491"/>
    </source>
</evidence>
<evidence type="ECO:0000256" key="7">
    <source>
        <dbReference type="ARBA" id="ARBA00004489"/>
    </source>
</evidence>
<evidence type="ECO:0000256" key="2">
    <source>
        <dbReference type="ARBA" id="ARBA00004173"/>
    </source>
</evidence>
<organism evidence="46 47">
    <name type="scientific">Mytilus galloprovincialis</name>
    <name type="common">Mediterranean mussel</name>
    <dbReference type="NCBI Taxonomy" id="29158"/>
    <lineage>
        <taxon>Eukaryota</taxon>
        <taxon>Metazoa</taxon>
        <taxon>Spiralia</taxon>
        <taxon>Lophotrochozoa</taxon>
        <taxon>Mollusca</taxon>
        <taxon>Bivalvia</taxon>
        <taxon>Autobranchia</taxon>
        <taxon>Pteriomorphia</taxon>
        <taxon>Mytilida</taxon>
        <taxon>Mytiloidea</taxon>
        <taxon>Mytilidae</taxon>
        <taxon>Mytilinae</taxon>
        <taxon>Mytilus</taxon>
    </lineage>
</organism>
<proteinExistence type="predicted"/>
<evidence type="ECO:0000256" key="40">
    <source>
        <dbReference type="ARBA" id="ARBA00076143"/>
    </source>
</evidence>
<dbReference type="Pfam" id="PF00075">
    <property type="entry name" value="RNase_H"/>
    <property type="match status" value="1"/>
</dbReference>
<gene>
    <name evidence="46" type="ORF">MGAL_10B059217</name>
</gene>
<keyword evidence="38" id="KW-0966">Cell projection</keyword>
<dbReference type="FunFam" id="3.40.50.300:FF:000670">
    <property type="entry name" value="Putative ATP-dependent RNA helicase DHX36"/>
    <property type="match status" value="1"/>
</dbReference>
<dbReference type="Gene3D" id="3.40.50.300">
    <property type="entry name" value="P-loop containing nucleotide triphosphate hydrolases"/>
    <property type="match status" value="2"/>
</dbReference>
<dbReference type="CDD" id="cd09276">
    <property type="entry name" value="Rnase_HI_RT_non_LTR"/>
    <property type="match status" value="1"/>
</dbReference>
<keyword evidence="47" id="KW-1185">Reference proteome</keyword>
<evidence type="ECO:0000313" key="46">
    <source>
        <dbReference type="EMBL" id="VDH96111.1"/>
    </source>
</evidence>
<feature type="domain" description="Helicase ATP-binding" evidence="44">
    <location>
        <begin position="492"/>
        <end position="662"/>
    </location>
</feature>
<keyword evidence="19" id="KW-0677">Repeat</keyword>
<comment type="caution">
    <text evidence="46">The sequence shown here is derived from an EMBL/GenBank/DDBJ whole genome shotgun (WGS) entry which is preliminary data.</text>
</comment>
<dbReference type="Gene3D" id="3.30.420.10">
    <property type="entry name" value="Ribonuclease H-like superfamily/Ribonuclease H"/>
    <property type="match status" value="1"/>
</dbReference>
<comment type="subcellular location">
    <subcellularLocation>
        <location evidence="7">Cell projection</location>
        <location evidence="7">Axon</location>
    </subcellularLocation>
    <subcellularLocation>
        <location evidence="4">Cell projection</location>
        <location evidence="4">Dendrite</location>
    </subcellularLocation>
    <subcellularLocation>
        <location evidence="9">Chromosome</location>
        <location evidence="9">Telomere</location>
    </subcellularLocation>
    <subcellularLocation>
        <location evidence="3">Cytoplasm</location>
        <location evidence="3">Stress granule</location>
    </subcellularLocation>
    <subcellularLocation>
        <location evidence="8">Cytoplasm</location>
        <location evidence="8">Cytosol</location>
    </subcellularLocation>
    <subcellularLocation>
        <location evidence="2">Mitochondrion</location>
    </subcellularLocation>
    <subcellularLocation>
        <location evidence="5">Nucleus speckle</location>
    </subcellularLocation>
    <subcellularLocation>
        <location evidence="6">Perikaryon</location>
    </subcellularLocation>
</comment>
<dbReference type="GO" id="GO:0005829">
    <property type="term" value="C:cytosol"/>
    <property type="evidence" value="ECO:0007669"/>
    <property type="project" value="UniProtKB-SubCell"/>
</dbReference>
<keyword evidence="16" id="KW-0597">Phosphoprotein</keyword>
<dbReference type="SMART" id="SM00490">
    <property type="entry name" value="HELICc"/>
    <property type="match status" value="1"/>
</dbReference>
<dbReference type="GO" id="GO:0030424">
    <property type="term" value="C:axon"/>
    <property type="evidence" value="ECO:0007669"/>
    <property type="project" value="UniProtKB-SubCell"/>
</dbReference>
<dbReference type="Pfam" id="PF04408">
    <property type="entry name" value="WHD_HA2"/>
    <property type="match status" value="1"/>
</dbReference>
<evidence type="ECO:0000256" key="18">
    <source>
        <dbReference type="ARBA" id="ARBA00022723"/>
    </source>
</evidence>
<evidence type="ECO:0000256" key="25">
    <source>
        <dbReference type="ARBA" id="ARBA00022842"/>
    </source>
</evidence>
<evidence type="ECO:0000256" key="39">
    <source>
        <dbReference type="ARBA" id="ARBA00069921"/>
    </source>
</evidence>
<evidence type="ECO:0000256" key="13">
    <source>
        <dbReference type="ARBA" id="ARBA00022473"/>
    </source>
</evidence>
<feature type="compositionally biased region" description="Basic and acidic residues" evidence="42">
    <location>
        <begin position="338"/>
        <end position="360"/>
    </location>
</feature>
<feature type="region of interest" description="Disordered" evidence="42">
    <location>
        <begin position="373"/>
        <end position="413"/>
    </location>
</feature>
<sequence length="1266" mass="144756">MGDCTQEQELSFTDGSCLGNPGPCGAGAIIYAEHIKPAARLHRPVAQRGSILLEELIAILMVLEYCITENIYNAIQKIKIFSDSQSTMGLLTLNWAPNSYISVIREIKENIEHLRQKGLNVIISWTPGHANIAGNDEADILAKTAAEEAKGLPPENNVIALQHVKQAAYKSTGNKWQRRWEISERGRDLYEKIPTTKHSIIVVPGETTLQIKSRQLWLSMLKIFSNLCLKNNIIHRMNYRGRGGGRRGYIRDRPGNHDQDEEEGGHNNWRGHRQRRQGQRQYDDERQGHRQYDDGRQGHRQYDDRNHDRRDFRGRGRGRGGRPPGLRGKEIGLFYARQGKEKKQREEIEQRPEVSMQGKEDHIQKMLADIENLESDDKLSSGASFSGRKRPDTHRSETAFSSFSDKTDDTTQEDEVTEVPDLDQMFKLTQQEQDLILEEWNEEMDTREEDEISLDDQKMIKDLNDKSKNSRYLRMMEFRKKLPSYDMREEVVSVVNSSQVTVISGETGCGKTTQVPQFILDDCIQKGQGSKCHIICTQPRRISAVSVAQRVADERAEACGKGNSVGYSIRLERETPRSKGSILFCTTGILIKYLESDPSLIRASHIIIDEIHERDLLSDFLMIILKDLLPKRPDLKIILMSATLNAEQFSKYFNNCPKLNIPGFTFPVTEYRLEDVLEMTKYTPPSAKKKKVRHGPKFKQDRDEADLNQWNMDAWCRNLEGYSRQTIQSLKDMDLELIDLDLIHSLIRHIVYKLEEGAILVFVPGWEQISKLHKLLNNDRMFTSGKFKIIPLHSLMPTINQKEVFNRPPPGVRKIVIATNIAETSITIDDVVFVIDCGKIKVKDFHPEQNMTTLEAEWVSRANARQRRGRAGRVQAGHCFHLFTSLKETELRDYIPPEILRTRLEELCLQIKLLKLGKIEPFINKAMEKPSLQAVHKSIAMLQNLQALDEDENLLPLGYHLARMPVDPQSGKMILFGAMFGCLDPVCIVAASLSFKDAFYIPLGKEKEADRTRVRLSEGSQSDHIMLINAFQGWERSKARGNDRQYCYDNFLSGNTLKLLADMKRQFAELLHDLGFVANRDPRDKEVNINSDNIGLVKAVICAGLYPNVAKLTNVPRSMEKSPNLTLHDGQKVAAHPKSVNANEKVFMSKWFVYHTIMKTSKIWVYDMTGISPYALLFFGGKISTEEQLWNDEMKDVVVIDNWVRFWCPAETAVLVKKLRKQLDKLLEEKITQTGVTNWDKNSKEGVLMHAITDLITMEEENISNG</sequence>
<keyword evidence="27" id="KW-0391">Immunity</keyword>
<evidence type="ECO:0000256" key="12">
    <source>
        <dbReference type="ARBA" id="ARBA00022454"/>
    </source>
</evidence>
<evidence type="ECO:0000256" key="3">
    <source>
        <dbReference type="ARBA" id="ARBA00004210"/>
    </source>
</evidence>
<dbReference type="InterPro" id="IPR007502">
    <property type="entry name" value="Helicase-assoc_dom"/>
</dbReference>
<keyword evidence="17" id="KW-0399">Innate immunity</keyword>
<keyword evidence="28" id="KW-0694">RNA-binding</keyword>
<evidence type="ECO:0000256" key="10">
    <source>
        <dbReference type="ARBA" id="ARBA00012552"/>
    </source>
</evidence>
<feature type="compositionally biased region" description="Basic and acidic residues" evidence="42">
    <location>
        <begin position="249"/>
        <end position="258"/>
    </location>
</feature>
<keyword evidence="29" id="KW-0779">Telomere</keyword>
<dbReference type="GO" id="GO:0000781">
    <property type="term" value="C:chromosome, telomeric region"/>
    <property type="evidence" value="ECO:0007669"/>
    <property type="project" value="UniProtKB-SubCell"/>
</dbReference>
<dbReference type="GO" id="GO:0030425">
    <property type="term" value="C:dendrite"/>
    <property type="evidence" value="ECO:0007669"/>
    <property type="project" value="UniProtKB-SubCell"/>
</dbReference>
<evidence type="ECO:0000256" key="14">
    <source>
        <dbReference type="ARBA" id="ARBA00022490"/>
    </source>
</evidence>
<evidence type="ECO:0000259" key="44">
    <source>
        <dbReference type="PROSITE" id="PS51192"/>
    </source>
</evidence>
<dbReference type="SMART" id="SM00487">
    <property type="entry name" value="DEXDc"/>
    <property type="match status" value="1"/>
</dbReference>
<dbReference type="AlphaFoldDB" id="A0A8B6BV46"/>
<evidence type="ECO:0000259" key="43">
    <source>
        <dbReference type="PROSITE" id="PS50879"/>
    </source>
</evidence>
<evidence type="ECO:0000256" key="23">
    <source>
        <dbReference type="ARBA" id="ARBA00022806"/>
    </source>
</evidence>
<keyword evidence="21" id="KW-0221">Differentiation</keyword>
<dbReference type="InterPro" id="IPR011545">
    <property type="entry name" value="DEAD/DEAH_box_helicase_dom"/>
</dbReference>
<dbReference type="SMART" id="SM00847">
    <property type="entry name" value="HA2"/>
    <property type="match status" value="1"/>
</dbReference>
<keyword evidence="30" id="KW-0007">Acetylation</keyword>
<evidence type="ECO:0000256" key="17">
    <source>
        <dbReference type="ARBA" id="ARBA00022588"/>
    </source>
</evidence>
<dbReference type="GO" id="GO:0046872">
    <property type="term" value="F:metal ion binding"/>
    <property type="evidence" value="ECO:0007669"/>
    <property type="project" value="UniProtKB-KW"/>
</dbReference>
<evidence type="ECO:0000256" key="20">
    <source>
        <dbReference type="ARBA" id="ARBA00022741"/>
    </source>
</evidence>
<dbReference type="EC" id="3.6.4.13" evidence="10"/>
<keyword evidence="22 46" id="KW-0378">Hydrolase</keyword>
<dbReference type="Pfam" id="PF00270">
    <property type="entry name" value="DEAD"/>
    <property type="match status" value="1"/>
</dbReference>
<dbReference type="GO" id="GO:0051607">
    <property type="term" value="P:defense response to virus"/>
    <property type="evidence" value="ECO:0007669"/>
    <property type="project" value="UniProtKB-KW"/>
</dbReference>
<dbReference type="InterPro" id="IPR036397">
    <property type="entry name" value="RNaseH_sf"/>
</dbReference>
<feature type="compositionally biased region" description="Basic residues" evidence="42">
    <location>
        <begin position="269"/>
        <end position="278"/>
    </location>
</feature>
<feature type="domain" description="Helicase C-terminal" evidence="45">
    <location>
        <begin position="746"/>
        <end position="915"/>
    </location>
</feature>
<keyword evidence="32" id="KW-0051">Antiviral defense</keyword>
<evidence type="ECO:0000256" key="16">
    <source>
        <dbReference type="ARBA" id="ARBA00022553"/>
    </source>
</evidence>
<evidence type="ECO:0000256" key="24">
    <source>
        <dbReference type="ARBA" id="ARBA00022840"/>
    </source>
</evidence>
<dbReference type="GO" id="GO:0003677">
    <property type="term" value="F:DNA binding"/>
    <property type="evidence" value="ECO:0007669"/>
    <property type="project" value="UniProtKB-KW"/>
</dbReference>
<dbReference type="GO" id="GO:0016607">
    <property type="term" value="C:nuclear speck"/>
    <property type="evidence" value="ECO:0007669"/>
    <property type="project" value="UniProtKB-SubCell"/>
</dbReference>
<dbReference type="PROSITE" id="PS00690">
    <property type="entry name" value="DEAH_ATP_HELICASE"/>
    <property type="match status" value="1"/>
</dbReference>
<dbReference type="Pfam" id="PF26026">
    <property type="entry name" value="RNA_hel_CTD"/>
    <property type="match status" value="1"/>
</dbReference>
<dbReference type="SUPFAM" id="SSF53098">
    <property type="entry name" value="Ribonuclease H-like"/>
    <property type="match status" value="1"/>
</dbReference>
<dbReference type="Pfam" id="PF00271">
    <property type="entry name" value="Helicase_C"/>
    <property type="match status" value="1"/>
</dbReference>
<accession>A0A8B6BV46</accession>
<dbReference type="InterPro" id="IPR012337">
    <property type="entry name" value="RNaseH-like_sf"/>
</dbReference>
<keyword evidence="31" id="KW-0805">Transcription regulation</keyword>
<dbReference type="PANTHER" id="PTHR18934:SF237">
    <property type="entry name" value="ATP-DEPENDENT DNA_RNA HELICASE DHX36"/>
    <property type="match status" value="1"/>
</dbReference>
<keyword evidence="20" id="KW-0547">Nucleotide-binding</keyword>
<evidence type="ECO:0000256" key="27">
    <source>
        <dbReference type="ARBA" id="ARBA00022859"/>
    </source>
</evidence>
<evidence type="ECO:0000256" key="28">
    <source>
        <dbReference type="ARBA" id="ARBA00022884"/>
    </source>
</evidence>
<dbReference type="FunFam" id="3.40.50.300:FF:000739">
    <property type="entry name" value="Putative ATP-dependent RNA helicase DHX36"/>
    <property type="match status" value="1"/>
</dbReference>
<evidence type="ECO:0000256" key="8">
    <source>
        <dbReference type="ARBA" id="ARBA00004514"/>
    </source>
</evidence>
<dbReference type="PROSITE" id="PS51192">
    <property type="entry name" value="HELICASE_ATP_BIND_1"/>
    <property type="match status" value="1"/>
</dbReference>
<keyword evidence="18" id="KW-0479">Metal-binding</keyword>
<dbReference type="GO" id="GO:0005524">
    <property type="term" value="F:ATP binding"/>
    <property type="evidence" value="ECO:0007669"/>
    <property type="project" value="UniProtKB-KW"/>
</dbReference>
<evidence type="ECO:0000256" key="41">
    <source>
        <dbReference type="ARBA" id="ARBA00083335"/>
    </source>
</evidence>
<feature type="compositionally biased region" description="Basic and acidic residues" evidence="42">
    <location>
        <begin position="281"/>
        <end position="314"/>
    </location>
</feature>
<dbReference type="InterPro" id="IPR002464">
    <property type="entry name" value="DNA/RNA_helicase_DEAH_CS"/>
</dbReference>
<dbReference type="InterPro" id="IPR011709">
    <property type="entry name" value="DEAD-box_helicase_OB_fold"/>
</dbReference>
<dbReference type="InterPro" id="IPR014001">
    <property type="entry name" value="Helicase_ATP-bd"/>
</dbReference>
<comment type="cofactor">
    <cofactor evidence="1">
        <name>Mg(2+)</name>
        <dbReference type="ChEBI" id="CHEBI:18420"/>
    </cofactor>
</comment>
<name>A0A8B6BV46_MYTGA</name>
<feature type="region of interest" description="Disordered" evidence="42">
    <location>
        <begin position="240"/>
        <end position="360"/>
    </location>
</feature>
<evidence type="ECO:0000313" key="47">
    <source>
        <dbReference type="Proteomes" id="UP000596742"/>
    </source>
</evidence>
<dbReference type="Gene3D" id="1.20.120.1080">
    <property type="match status" value="1"/>
</dbReference>
<dbReference type="Pfam" id="PF07717">
    <property type="entry name" value="OB_NTP_bind"/>
    <property type="match status" value="1"/>
</dbReference>
<evidence type="ECO:0000256" key="35">
    <source>
        <dbReference type="ARBA" id="ARBA00023159"/>
    </source>
</evidence>
<dbReference type="GO" id="GO:0043204">
    <property type="term" value="C:perikaryon"/>
    <property type="evidence" value="ECO:0007669"/>
    <property type="project" value="UniProtKB-SubCell"/>
</dbReference>
<dbReference type="EMBL" id="UYJE01000762">
    <property type="protein sequence ID" value="VDH96111.1"/>
    <property type="molecule type" value="Genomic_DNA"/>
</dbReference>
<evidence type="ECO:0000256" key="22">
    <source>
        <dbReference type="ARBA" id="ARBA00022801"/>
    </source>
</evidence>
<reference evidence="46" key="1">
    <citation type="submission" date="2018-11" db="EMBL/GenBank/DDBJ databases">
        <authorList>
            <person name="Alioto T."/>
            <person name="Alioto T."/>
        </authorList>
    </citation>
    <scope>NUCLEOTIDE SEQUENCE</scope>
</reference>
<dbReference type="OrthoDB" id="5600252at2759"/>
<protein>
    <recommendedName>
        <fullName evidence="39">ATP-dependent DNA/RNA helicase DHX36</fullName>
        <ecNumber evidence="10">3.6.4.13</ecNumber>
    </recommendedName>
    <alternativeName>
        <fullName evidence="41">DEAD/H box polypeptide 36</fullName>
    </alternativeName>
    <alternativeName>
        <fullName evidence="40">MLE-like protein 1</fullName>
    </alternativeName>
</protein>
<dbReference type="GO" id="GO:0006417">
    <property type="term" value="P:regulation of translation"/>
    <property type="evidence" value="ECO:0007669"/>
    <property type="project" value="UniProtKB-KW"/>
</dbReference>
<feature type="domain" description="RNase H type-1" evidence="43">
    <location>
        <begin position="5"/>
        <end position="147"/>
    </location>
</feature>
<evidence type="ECO:0000256" key="38">
    <source>
        <dbReference type="ARBA" id="ARBA00023273"/>
    </source>
</evidence>
<keyword evidence="15" id="KW-0678">Repressor</keyword>
<evidence type="ECO:0000256" key="1">
    <source>
        <dbReference type="ARBA" id="ARBA00001946"/>
    </source>
</evidence>
<keyword evidence="34" id="KW-0496">Mitochondrion</keyword>
<dbReference type="InterPro" id="IPR059023">
    <property type="entry name" value="RNA_hel_CTD"/>
</dbReference>
<dbReference type="InterPro" id="IPR027417">
    <property type="entry name" value="P-loop_NTPase"/>
</dbReference>